<evidence type="ECO:0000256" key="5">
    <source>
        <dbReference type="ARBA" id="ARBA00023136"/>
    </source>
</evidence>
<keyword evidence="8" id="KW-1185">Reference proteome</keyword>
<comment type="subcellular location">
    <subcellularLocation>
        <location evidence="1">Cell inner membrane</location>
    </subcellularLocation>
</comment>
<dbReference type="GO" id="GO:0016746">
    <property type="term" value="F:acyltransferase activity"/>
    <property type="evidence" value="ECO:0007669"/>
    <property type="project" value="UniProtKB-KW"/>
</dbReference>
<evidence type="ECO:0000256" key="4">
    <source>
        <dbReference type="ARBA" id="ARBA00022679"/>
    </source>
</evidence>
<protein>
    <submittedName>
        <fullName evidence="7">Acyltransferase</fullName>
    </submittedName>
</protein>
<dbReference type="GO" id="GO:0005886">
    <property type="term" value="C:plasma membrane"/>
    <property type="evidence" value="ECO:0007669"/>
    <property type="project" value="UniProtKB-SubCell"/>
</dbReference>
<keyword evidence="3" id="KW-0997">Cell inner membrane</keyword>
<sequence>MSSHFQQREGGGFFAIWLIRTIGLRLGRRVARVLLWPIALYFFLRRPAERLASRLYLARVLGRAPTNRDVFHHIHMFSATLLDRMFFLSRGERDFNVDVEGLQALDDCLDEGRGVLLLGSHQGSFESLRALGQRRPDVPLRVVLDKQKTPALTALLEALAPDVGAAVIDASRGGTSVALAMGEGAAEGGMVALLADRGHEKEASRVVSFLGTPAPFPAGPWLLASALKIPVVLCFGIYLGGNRYRLIFEHFSDGIDIPRANRAQALDALVARFASRIEHYCRLYPFNWFNFYDFWQETSTARVPTAPAPPPVQHADA</sequence>
<dbReference type="OrthoDB" id="9808633at2"/>
<keyword evidence="2" id="KW-1003">Cell membrane</keyword>
<dbReference type="PANTHER" id="PTHR30606">
    <property type="entry name" value="LIPID A BIOSYNTHESIS LAUROYL ACYLTRANSFERASE"/>
    <property type="match status" value="1"/>
</dbReference>
<dbReference type="AlphaFoldDB" id="A0A0F3KVR7"/>
<keyword evidence="6 7" id="KW-0012">Acyltransferase</keyword>
<dbReference type="EMBL" id="JZRB01000016">
    <property type="protein sequence ID" value="KJV35313.1"/>
    <property type="molecule type" value="Genomic_DNA"/>
</dbReference>
<keyword evidence="5" id="KW-0472">Membrane</keyword>
<dbReference type="InterPro" id="IPR014548">
    <property type="entry name" value="Ac_Trasf"/>
</dbReference>
<organism evidence="7 8">
    <name type="scientific">Luteibacter yeojuensis</name>
    <dbReference type="NCBI Taxonomy" id="345309"/>
    <lineage>
        <taxon>Bacteria</taxon>
        <taxon>Pseudomonadati</taxon>
        <taxon>Pseudomonadota</taxon>
        <taxon>Gammaproteobacteria</taxon>
        <taxon>Lysobacterales</taxon>
        <taxon>Rhodanobacteraceae</taxon>
        <taxon>Luteibacter</taxon>
    </lineage>
</organism>
<dbReference type="InterPro" id="IPR004960">
    <property type="entry name" value="LipA_acyltrans"/>
</dbReference>
<keyword evidence="4 7" id="KW-0808">Transferase</keyword>
<evidence type="ECO:0000256" key="3">
    <source>
        <dbReference type="ARBA" id="ARBA00022519"/>
    </source>
</evidence>
<proteinExistence type="predicted"/>
<evidence type="ECO:0000256" key="6">
    <source>
        <dbReference type="ARBA" id="ARBA00023315"/>
    </source>
</evidence>
<comment type="caution">
    <text evidence="7">The sequence shown here is derived from an EMBL/GenBank/DDBJ whole genome shotgun (WGS) entry which is preliminary data.</text>
</comment>
<evidence type="ECO:0000313" key="7">
    <source>
        <dbReference type="EMBL" id="KJV35313.1"/>
    </source>
</evidence>
<dbReference type="Proteomes" id="UP000033651">
    <property type="component" value="Unassembled WGS sequence"/>
</dbReference>
<dbReference type="GO" id="GO:0009247">
    <property type="term" value="P:glycolipid biosynthetic process"/>
    <property type="evidence" value="ECO:0007669"/>
    <property type="project" value="UniProtKB-ARBA"/>
</dbReference>
<gene>
    <name evidence="7" type="ORF">VI08_08460</name>
</gene>
<evidence type="ECO:0000256" key="1">
    <source>
        <dbReference type="ARBA" id="ARBA00004533"/>
    </source>
</evidence>
<dbReference type="PATRIC" id="fig|345309.4.peg.907"/>
<dbReference type="RefSeq" id="WP_045829127.1">
    <property type="nucleotide sequence ID" value="NZ_JZRB01000016.1"/>
</dbReference>
<accession>A0A0F3KVR7</accession>
<reference evidence="7 8" key="1">
    <citation type="submission" date="2015-03" db="EMBL/GenBank/DDBJ databases">
        <title>Draft genome sequence of Luteibacter yeojuensis strain SU11.</title>
        <authorList>
            <person name="Sulaiman J."/>
            <person name="Priya K."/>
            <person name="Chan K.-G."/>
        </authorList>
    </citation>
    <scope>NUCLEOTIDE SEQUENCE [LARGE SCALE GENOMIC DNA]</scope>
    <source>
        <strain evidence="7 8">SU11</strain>
    </source>
</reference>
<evidence type="ECO:0000256" key="2">
    <source>
        <dbReference type="ARBA" id="ARBA00022475"/>
    </source>
</evidence>
<dbReference type="Pfam" id="PF03279">
    <property type="entry name" value="Lip_A_acyltrans"/>
    <property type="match status" value="1"/>
</dbReference>
<dbReference type="PIRSF" id="PIRSF028561">
    <property type="entry name" value="Ac_Trasf"/>
    <property type="match status" value="1"/>
</dbReference>
<evidence type="ECO:0000313" key="8">
    <source>
        <dbReference type="Proteomes" id="UP000033651"/>
    </source>
</evidence>
<name>A0A0F3KVR7_9GAMM</name>
<dbReference type="PANTHER" id="PTHR30606:SF9">
    <property type="entry name" value="LIPID A BIOSYNTHESIS LAUROYLTRANSFERASE"/>
    <property type="match status" value="1"/>
</dbReference>
<dbReference type="CDD" id="cd07984">
    <property type="entry name" value="LPLAT_LABLAT-like"/>
    <property type="match status" value="1"/>
</dbReference>